<protein>
    <recommendedName>
        <fullName evidence="1">DUF7344 domain-containing protein</fullName>
    </recommendedName>
</protein>
<reference evidence="3" key="1">
    <citation type="submission" date="2016-10" db="EMBL/GenBank/DDBJ databases">
        <authorList>
            <person name="Varghese N."/>
            <person name="Submissions S."/>
        </authorList>
    </citation>
    <scope>NUCLEOTIDE SEQUENCE [LARGE SCALE GENOMIC DNA]</scope>
    <source>
        <strain evidence="3">B4,CECT 8067,JCM 17497</strain>
    </source>
</reference>
<evidence type="ECO:0000313" key="3">
    <source>
        <dbReference type="Proteomes" id="UP000198882"/>
    </source>
</evidence>
<proteinExistence type="predicted"/>
<sequence>MEALTSSQEDQELSADTILELLANRRRRYLLYALRGQDGPIELSTLAEQVAGWEHDVPPDEVAKNEYKSVYVSSVQCHVPKLADAGVVDHDEDNHTVVLSENFTQLEPYLRVVVKDEPENSTLHAALTQESGDGLLGQIRENVARLKH</sequence>
<dbReference type="InterPro" id="IPR036388">
    <property type="entry name" value="WH-like_DNA-bd_sf"/>
</dbReference>
<dbReference type="Gene3D" id="1.10.10.10">
    <property type="entry name" value="Winged helix-like DNA-binding domain superfamily/Winged helix DNA-binding domain"/>
    <property type="match status" value="1"/>
</dbReference>
<dbReference type="Proteomes" id="UP000198882">
    <property type="component" value="Unassembled WGS sequence"/>
</dbReference>
<dbReference type="EMBL" id="FNFE01000004">
    <property type="protein sequence ID" value="SDK45951.1"/>
    <property type="molecule type" value="Genomic_DNA"/>
</dbReference>
<feature type="domain" description="DUF7344" evidence="1">
    <location>
        <begin position="20"/>
        <end position="97"/>
    </location>
</feature>
<dbReference type="RefSeq" id="WP_006087790.1">
    <property type="nucleotide sequence ID" value="NZ_FNFE01000004.1"/>
</dbReference>
<dbReference type="OrthoDB" id="248201at2157"/>
<evidence type="ECO:0000313" key="2">
    <source>
        <dbReference type="EMBL" id="SDK45951.1"/>
    </source>
</evidence>
<evidence type="ECO:0000259" key="1">
    <source>
        <dbReference type="Pfam" id="PF24035"/>
    </source>
</evidence>
<keyword evidence="3" id="KW-1185">Reference proteome</keyword>
<name>A0A1G9C2N8_9EURY</name>
<gene>
    <name evidence="2" type="ORF">SAMN04515672_3187</name>
</gene>
<accession>A0A1G9C2N8</accession>
<organism evidence="2 3">
    <name type="scientific">Natronorubrum texcoconense</name>
    <dbReference type="NCBI Taxonomy" id="1095776"/>
    <lineage>
        <taxon>Archaea</taxon>
        <taxon>Methanobacteriati</taxon>
        <taxon>Methanobacteriota</taxon>
        <taxon>Stenosarchaea group</taxon>
        <taxon>Halobacteria</taxon>
        <taxon>Halobacteriales</taxon>
        <taxon>Natrialbaceae</taxon>
        <taxon>Natronorubrum</taxon>
    </lineage>
</organism>
<dbReference type="InterPro" id="IPR055768">
    <property type="entry name" value="DUF7344"/>
</dbReference>
<dbReference type="AlphaFoldDB" id="A0A1G9C2N8"/>
<dbReference type="Pfam" id="PF24035">
    <property type="entry name" value="DUF7344"/>
    <property type="match status" value="1"/>
</dbReference>